<evidence type="ECO:0000259" key="1">
    <source>
        <dbReference type="Pfam" id="PF03625"/>
    </source>
</evidence>
<dbReference type="SUPFAM" id="SSF103247">
    <property type="entry name" value="TT1751-like"/>
    <property type="match status" value="1"/>
</dbReference>
<dbReference type="GO" id="GO:0005524">
    <property type="term" value="F:ATP binding"/>
    <property type="evidence" value="ECO:0007669"/>
    <property type="project" value="UniProtKB-KW"/>
</dbReference>
<comment type="caution">
    <text evidence="2">The sequence shown here is derived from an EMBL/GenBank/DDBJ whole genome shotgun (WGS) entry which is preliminary data.</text>
</comment>
<sequence>MQKQSGKVIELFFRNTFCLIWLFPANGRRCQVMRKIIYSSEVHAALDTVWKLLIDKVEQPQTYLPGAVQARTLQHYGNGLLRELRGEGLLIKEKVVIDKPHGEVHYFLVEHPLFTGRVINRVVPSSVQSPVAPQVLSIEVDWAPKDDEAERLIQATIPEQIQREVLSLKRQAEALEKEESLPLHTPYAFGITLMLPFSDAMTRVQQELQKEGFGIISSIDIKQKFQEKLHKDFRNYQILGACNPGLAYQAFGIELNIGTLLPCNVVVYSVSEGRTVVMVMDPVAALSLVGNSQLVELAETVKQSMQRVIDAL</sequence>
<dbReference type="Pfam" id="PF03625">
    <property type="entry name" value="DUF302"/>
    <property type="match status" value="1"/>
</dbReference>
<reference evidence="3" key="2">
    <citation type="submission" date="2017-05" db="EMBL/GenBank/DDBJ databases">
        <title>Draft genome sequence of Geobacter pelophilus, a iron(III)-reducing bacteria.</title>
        <authorList>
            <person name="Aoyagi T."/>
            <person name="Koike H."/>
            <person name="Morita T."/>
            <person name="Sato Y."/>
            <person name="Habe H."/>
            <person name="Hori T."/>
        </authorList>
    </citation>
    <scope>NUCLEOTIDE SEQUENCE [LARGE SCALE GENOMIC DNA]</scope>
    <source>
        <strain evidence="3">Drf2</strain>
    </source>
</reference>
<name>A0ABQ0MGM9_9BACT</name>
<keyword evidence="2" id="KW-0067">ATP-binding</keyword>
<proteinExistence type="predicted"/>
<dbReference type="InterPro" id="IPR035923">
    <property type="entry name" value="TT1751-like_sf"/>
</dbReference>
<dbReference type="InterPro" id="IPR023393">
    <property type="entry name" value="START-like_dom_sf"/>
</dbReference>
<keyword evidence="3" id="KW-1185">Reference proteome</keyword>
<dbReference type="Proteomes" id="UP000194153">
    <property type="component" value="Unassembled WGS sequence"/>
</dbReference>
<dbReference type="SUPFAM" id="SSF55961">
    <property type="entry name" value="Bet v1-like"/>
    <property type="match status" value="1"/>
</dbReference>
<dbReference type="Gene3D" id="3.30.310.70">
    <property type="entry name" value="TT1751-like domain"/>
    <property type="match status" value="1"/>
</dbReference>
<feature type="domain" description="DUF302" evidence="1">
    <location>
        <begin position="219"/>
        <end position="282"/>
    </location>
</feature>
<dbReference type="CDD" id="cd14797">
    <property type="entry name" value="DUF302"/>
    <property type="match status" value="1"/>
</dbReference>
<dbReference type="Gene3D" id="3.30.530.20">
    <property type="match status" value="1"/>
</dbReference>
<evidence type="ECO:0000313" key="2">
    <source>
        <dbReference type="EMBL" id="GAW66265.1"/>
    </source>
</evidence>
<keyword evidence="2" id="KW-0547">Nucleotide-binding</keyword>
<gene>
    <name evidence="2" type="ORF">GPEL0_01f1549</name>
</gene>
<dbReference type="InterPro" id="IPR005180">
    <property type="entry name" value="DUF302"/>
</dbReference>
<dbReference type="PANTHER" id="PTHR38342">
    <property type="entry name" value="SLR5037 PROTEIN"/>
    <property type="match status" value="1"/>
</dbReference>
<dbReference type="PANTHER" id="PTHR38342:SF1">
    <property type="entry name" value="SLR5037 PROTEIN"/>
    <property type="match status" value="1"/>
</dbReference>
<accession>A0ABQ0MGM9</accession>
<organism evidence="2 3">
    <name type="scientific">Geoanaerobacter pelophilus</name>
    <dbReference type="NCBI Taxonomy" id="60036"/>
    <lineage>
        <taxon>Bacteria</taxon>
        <taxon>Pseudomonadati</taxon>
        <taxon>Thermodesulfobacteriota</taxon>
        <taxon>Desulfuromonadia</taxon>
        <taxon>Geobacterales</taxon>
        <taxon>Geobacteraceae</taxon>
        <taxon>Geoanaerobacter</taxon>
    </lineage>
</organism>
<evidence type="ECO:0000313" key="3">
    <source>
        <dbReference type="Proteomes" id="UP000194153"/>
    </source>
</evidence>
<dbReference type="EMBL" id="BDQG01000001">
    <property type="protein sequence ID" value="GAW66265.1"/>
    <property type="molecule type" value="Genomic_DNA"/>
</dbReference>
<reference evidence="2 3" key="1">
    <citation type="submission" date="2017-04" db="EMBL/GenBank/DDBJ databases">
        <authorList>
            <consortium name="Geobacter pelophilus Genome Sequencing"/>
            <person name="Aoyagi T."/>
            <person name="Koike H."/>
            <person name="Hori T."/>
        </authorList>
    </citation>
    <scope>NUCLEOTIDE SEQUENCE [LARGE SCALE GENOMIC DNA]</scope>
    <source>
        <strain evidence="2 3">Drf2</strain>
    </source>
</reference>
<protein>
    <submittedName>
        <fullName evidence="2">ABC transporter ATP-binding protein</fullName>
    </submittedName>
</protein>